<keyword evidence="1" id="KW-0812">Transmembrane</keyword>
<dbReference type="AlphaFoldDB" id="A0A1I4NRW4"/>
<feature type="transmembrane region" description="Helical" evidence="1">
    <location>
        <begin position="34"/>
        <end position="53"/>
    </location>
</feature>
<sequence length="181" mass="21324">MPGYKELSTDLNRQIVLIHDQVIELWKEYVLFDWHWWFGVFVTIISIAAWWFFHDRRNQGSLLLAGLTAAVCSATFDTAGHYLGLFDYHYGVIPLIHNYIPWDFIFIPVLVMFTVQLFPTRSFILRGIVLSALISFAGLPLLHWIDIYHLLNWRYVYSFISMFIIFLAAYGMSRIRNHSDL</sequence>
<feature type="transmembrane region" description="Helical" evidence="1">
    <location>
        <begin position="123"/>
        <end position="143"/>
    </location>
</feature>
<dbReference type="OrthoDB" id="1679483at2"/>
<accession>A0A1I4NRW4</accession>
<dbReference type="EMBL" id="FOTY01000020">
    <property type="protein sequence ID" value="SFM18189.1"/>
    <property type="molecule type" value="Genomic_DNA"/>
</dbReference>
<dbReference type="STRING" id="266892.SAMN04488054_12010"/>
<dbReference type="InterPro" id="IPR048147">
    <property type="entry name" value="CBO0543-like"/>
</dbReference>
<protein>
    <submittedName>
        <fullName evidence="2">Uncharacterized protein</fullName>
    </submittedName>
</protein>
<organism evidence="2 3">
    <name type="scientific">Salibacterium qingdaonense</name>
    <dbReference type="NCBI Taxonomy" id="266892"/>
    <lineage>
        <taxon>Bacteria</taxon>
        <taxon>Bacillati</taxon>
        <taxon>Bacillota</taxon>
        <taxon>Bacilli</taxon>
        <taxon>Bacillales</taxon>
        <taxon>Bacillaceae</taxon>
    </lineage>
</organism>
<feature type="transmembrane region" description="Helical" evidence="1">
    <location>
        <begin position="99"/>
        <end position="118"/>
    </location>
</feature>
<evidence type="ECO:0000313" key="3">
    <source>
        <dbReference type="Proteomes" id="UP000199668"/>
    </source>
</evidence>
<reference evidence="2 3" key="1">
    <citation type="submission" date="2016-10" db="EMBL/GenBank/DDBJ databases">
        <authorList>
            <person name="de Groot N.N."/>
        </authorList>
    </citation>
    <scope>NUCLEOTIDE SEQUENCE [LARGE SCALE GENOMIC DNA]</scope>
    <source>
        <strain evidence="2 3">CGMCC 1.6134</strain>
    </source>
</reference>
<proteinExistence type="predicted"/>
<name>A0A1I4NRW4_9BACI</name>
<dbReference type="Proteomes" id="UP000199668">
    <property type="component" value="Unassembled WGS sequence"/>
</dbReference>
<feature type="transmembrane region" description="Helical" evidence="1">
    <location>
        <begin position="60"/>
        <end position="79"/>
    </location>
</feature>
<keyword evidence="3" id="KW-1185">Reference proteome</keyword>
<dbReference type="RefSeq" id="WP_090927541.1">
    <property type="nucleotide sequence ID" value="NZ_FOTY01000020.1"/>
</dbReference>
<keyword evidence="1" id="KW-1133">Transmembrane helix</keyword>
<gene>
    <name evidence="2" type="ORF">SAMN04488054_12010</name>
</gene>
<dbReference type="NCBIfam" id="NF041644">
    <property type="entry name" value="CBO0543_fam"/>
    <property type="match status" value="1"/>
</dbReference>
<keyword evidence="1" id="KW-0472">Membrane</keyword>
<evidence type="ECO:0000256" key="1">
    <source>
        <dbReference type="SAM" id="Phobius"/>
    </source>
</evidence>
<feature type="transmembrane region" description="Helical" evidence="1">
    <location>
        <begin position="155"/>
        <end position="172"/>
    </location>
</feature>
<evidence type="ECO:0000313" key="2">
    <source>
        <dbReference type="EMBL" id="SFM18189.1"/>
    </source>
</evidence>